<proteinExistence type="predicted"/>
<reference evidence="2" key="1">
    <citation type="submission" date="2014-02" db="EMBL/GenBank/DDBJ databases">
        <title>The Genome Sequence of Trichophyton rubrum (morphotype fischeri) CBS 288.86.</title>
        <authorList>
            <consortium name="The Broad Institute Genomics Platform"/>
            <person name="Cuomo C.A."/>
            <person name="White T.C."/>
            <person name="Graser Y."/>
            <person name="Martinez-Rossi N."/>
            <person name="Heitman J."/>
            <person name="Young S.K."/>
            <person name="Zeng Q."/>
            <person name="Gargeya S."/>
            <person name="Abouelleil A."/>
            <person name="Alvarado L."/>
            <person name="Chapman S.B."/>
            <person name="Gainer-Dewar J."/>
            <person name="Goldberg J."/>
            <person name="Griggs A."/>
            <person name="Gujja S."/>
            <person name="Hansen M."/>
            <person name="Howarth C."/>
            <person name="Imamovic A."/>
            <person name="Larimer J."/>
            <person name="Martinez D."/>
            <person name="Murphy C."/>
            <person name="Pearson M.D."/>
            <person name="Persinoti G."/>
            <person name="Poon T."/>
            <person name="Priest M."/>
            <person name="Roberts A.D."/>
            <person name="Saif S."/>
            <person name="Shea T.D."/>
            <person name="Sykes S.N."/>
            <person name="Wortman J."/>
            <person name="Nusbaum C."/>
            <person name="Birren B."/>
        </authorList>
    </citation>
    <scope>NUCLEOTIDE SEQUENCE [LARGE SCALE GENOMIC DNA]</scope>
    <source>
        <strain evidence="2">CBS 288.86</strain>
    </source>
</reference>
<evidence type="ECO:0000256" key="1">
    <source>
        <dbReference type="ARBA" id="ARBA00023002"/>
    </source>
</evidence>
<dbReference type="Proteomes" id="UP000023758">
    <property type="component" value="Unassembled WGS sequence"/>
</dbReference>
<evidence type="ECO:0008006" key="3">
    <source>
        <dbReference type="Google" id="ProtNLM"/>
    </source>
</evidence>
<dbReference type="OrthoDB" id="10265971at2759"/>
<keyword evidence="1" id="KW-0560">Oxidoreductase</keyword>
<name>A0A022VUT3_TRIRU</name>
<dbReference type="PANTHER" id="PTHR35870:SF6">
    <property type="entry name" value="MGS207 PROTEIN"/>
    <property type="match status" value="1"/>
</dbReference>
<organism evidence="2">
    <name type="scientific">Trichophyton rubrum CBS 288.86</name>
    <dbReference type="NCBI Taxonomy" id="1215330"/>
    <lineage>
        <taxon>Eukaryota</taxon>
        <taxon>Fungi</taxon>
        <taxon>Dikarya</taxon>
        <taxon>Ascomycota</taxon>
        <taxon>Pezizomycotina</taxon>
        <taxon>Eurotiomycetes</taxon>
        <taxon>Eurotiomycetidae</taxon>
        <taxon>Onygenales</taxon>
        <taxon>Arthrodermataceae</taxon>
        <taxon>Trichophyton</taxon>
    </lineage>
</organism>
<dbReference type="GO" id="GO:0016491">
    <property type="term" value="F:oxidoreductase activity"/>
    <property type="evidence" value="ECO:0007669"/>
    <property type="project" value="UniProtKB-KW"/>
</dbReference>
<dbReference type="InterPro" id="IPR025337">
    <property type="entry name" value="Questin_oxidase-like"/>
</dbReference>
<dbReference type="EMBL" id="KK207895">
    <property type="protein sequence ID" value="EZF49835.1"/>
    <property type="molecule type" value="Genomic_DNA"/>
</dbReference>
<dbReference type="Pfam" id="PF14027">
    <property type="entry name" value="Questin_oxidase"/>
    <property type="match status" value="1"/>
</dbReference>
<dbReference type="HOGENOM" id="CLU_036627_0_0_1"/>
<accession>A0A022VUT3</accession>
<gene>
    <name evidence="2" type="ORF">H103_06726</name>
</gene>
<dbReference type="AlphaFoldDB" id="A0A022VUT3"/>
<dbReference type="PANTHER" id="PTHR35870">
    <property type="entry name" value="PROTEIN, PUTATIVE (AFU_ORTHOLOGUE AFUA_5G03330)-RELATED"/>
    <property type="match status" value="1"/>
</dbReference>
<protein>
    <recommendedName>
        <fullName evidence="3">MGS207 protein</fullName>
    </recommendedName>
</protein>
<evidence type="ECO:0000313" key="2">
    <source>
        <dbReference type="EMBL" id="EZF49835.1"/>
    </source>
</evidence>
<sequence length="418" mass="47958">MDSMLNFRSPFSWFSSAGKDDRNLPSVEIKPIQAHDIESAEEKPGRRLRQLLKLNHATNAIIYNNLSFFNHIPHLLSTAYLLGGSSDHLDRLYEAESKEQEPWSASPSEIGQAEDWRLALGRREFQRAYVDFFEDELSRMGYDWNAVVLQYLCSEEKPLINSLIAGFGHPLIHLGYAFEVSSREIAMESLAMVSCCYDDVHKFFDEPSDLQKSMAPKYITCSTYEVLNKIRGDKRFDGIFRGPGANNVEVLLKTHQELILEHWMAWVPQDANLTEELHAIQRLATTLMATRHNGNQHDFFFDHLLTTTHALRVIIPLVPKKFHGPLLRQWFLLAVAIYIAQLRPKIDAKDIECYNIDGKDWAWVDKLALTHEMAISPHYIKPLRTLKEAAKTWSDEEGFFLRAAVKFIETFDGFGGLG</sequence>